<name>A0A7Z7AZ82_9EURY</name>
<dbReference type="GO" id="GO:0098797">
    <property type="term" value="C:plasma membrane protein complex"/>
    <property type="evidence" value="ECO:0007669"/>
    <property type="project" value="TreeGrafter"/>
</dbReference>
<accession>A0A7Z7AZ82</accession>
<dbReference type="Pfam" id="PF02687">
    <property type="entry name" value="FtsX"/>
    <property type="match status" value="1"/>
</dbReference>
<dbReference type="RefSeq" id="WP_091709486.1">
    <property type="nucleotide sequence ID" value="NZ_FNCA01000003.1"/>
</dbReference>
<dbReference type="PANTHER" id="PTHR30489:SF0">
    <property type="entry name" value="LIPOPROTEIN-RELEASING SYSTEM TRANSMEMBRANE PROTEIN LOLE"/>
    <property type="match status" value="1"/>
</dbReference>
<proteinExistence type="predicted"/>
<reference evidence="9 10" key="1">
    <citation type="submission" date="2016-10" db="EMBL/GenBank/DDBJ databases">
        <authorList>
            <person name="Varghese N."/>
            <person name="Submissions S."/>
        </authorList>
    </citation>
    <scope>NUCLEOTIDE SEQUENCE [LARGE SCALE GENOMIC DNA]</scope>
    <source>
        <strain evidence="9 10">PL 12/M</strain>
    </source>
</reference>
<dbReference type="InterPro" id="IPR025857">
    <property type="entry name" value="MacB_PCD"/>
</dbReference>
<dbReference type="InterPro" id="IPR003838">
    <property type="entry name" value="ABC3_permease_C"/>
</dbReference>
<keyword evidence="2" id="KW-1003">Cell membrane</keyword>
<sequence length="391" mass="42605">MFELRIALRHISARKRLTFFAVFAVALAIAVIVVLMSMMTGFTDELISTTVENSPHIVVSSPIQKQNENYVHFYSYYSEQIAGMDGVMAVSPVFVGQAAISHKDNAKGVSLNGIDPVAEDAVMHVSDHIVSGNFFALGRSNNGIVIGYKLADDLKVKTGDTVDVVMPGFGSSSFKIIGIFNTGTPKDESLAYVRFDSALSFFQKNGVASEIDVRVMDPFQADVIANSIEQETGLKAVSWIKANSDILNLLNSQVLIVWLYYGLIYMIAGFGIANTLFTVVMDKKKEIGMLMAMGASKRNITMIFLFESLILGTMGVLVGCVLGYLASTALASYQISLPQDMYFGLSTLPLKADAMNYIYAIIFSFFINIVAGVYPARRAASLDPVEAIEND</sequence>
<evidence type="ECO:0000256" key="4">
    <source>
        <dbReference type="ARBA" id="ARBA00022989"/>
    </source>
</evidence>
<feature type="transmembrane region" description="Helical" evidence="6">
    <location>
        <begin position="20"/>
        <end position="42"/>
    </location>
</feature>
<keyword evidence="10" id="KW-1185">Reference proteome</keyword>
<dbReference type="Pfam" id="PF12704">
    <property type="entry name" value="MacB_PCD"/>
    <property type="match status" value="1"/>
</dbReference>
<feature type="domain" description="MacB-like periplasmic core" evidence="8">
    <location>
        <begin position="18"/>
        <end position="230"/>
    </location>
</feature>
<feature type="transmembrane region" description="Helical" evidence="6">
    <location>
        <begin position="302"/>
        <end position="335"/>
    </location>
</feature>
<evidence type="ECO:0000256" key="6">
    <source>
        <dbReference type="SAM" id="Phobius"/>
    </source>
</evidence>
<keyword evidence="3 6" id="KW-0812">Transmembrane</keyword>
<evidence type="ECO:0000256" key="1">
    <source>
        <dbReference type="ARBA" id="ARBA00004651"/>
    </source>
</evidence>
<organism evidence="9 10">
    <name type="scientific">Methanolobus vulcani</name>
    <dbReference type="NCBI Taxonomy" id="38026"/>
    <lineage>
        <taxon>Archaea</taxon>
        <taxon>Methanobacteriati</taxon>
        <taxon>Methanobacteriota</taxon>
        <taxon>Stenosarchaea group</taxon>
        <taxon>Methanomicrobia</taxon>
        <taxon>Methanosarcinales</taxon>
        <taxon>Methanosarcinaceae</taxon>
        <taxon>Methanolobus</taxon>
    </lineage>
</organism>
<protein>
    <submittedName>
        <fullName evidence="9">Lipoprotein-releasing system permease protein</fullName>
    </submittedName>
</protein>
<evidence type="ECO:0000256" key="3">
    <source>
        <dbReference type="ARBA" id="ARBA00022692"/>
    </source>
</evidence>
<dbReference type="PANTHER" id="PTHR30489">
    <property type="entry name" value="LIPOPROTEIN-RELEASING SYSTEM TRANSMEMBRANE PROTEIN LOLE"/>
    <property type="match status" value="1"/>
</dbReference>
<feature type="domain" description="ABC3 transporter permease C-terminal" evidence="7">
    <location>
        <begin position="261"/>
        <end position="384"/>
    </location>
</feature>
<evidence type="ECO:0000256" key="2">
    <source>
        <dbReference type="ARBA" id="ARBA00022475"/>
    </source>
</evidence>
<comment type="caution">
    <text evidence="9">The sequence shown here is derived from an EMBL/GenBank/DDBJ whole genome shotgun (WGS) entry which is preliminary data.</text>
</comment>
<evidence type="ECO:0000313" key="10">
    <source>
        <dbReference type="Proteomes" id="UP000199259"/>
    </source>
</evidence>
<evidence type="ECO:0000259" key="8">
    <source>
        <dbReference type="Pfam" id="PF12704"/>
    </source>
</evidence>
<keyword evidence="4 6" id="KW-1133">Transmembrane helix</keyword>
<evidence type="ECO:0000313" key="9">
    <source>
        <dbReference type="EMBL" id="SDF69467.1"/>
    </source>
</evidence>
<dbReference type="GO" id="GO:0044874">
    <property type="term" value="P:lipoprotein localization to outer membrane"/>
    <property type="evidence" value="ECO:0007669"/>
    <property type="project" value="TreeGrafter"/>
</dbReference>
<feature type="transmembrane region" description="Helical" evidence="6">
    <location>
        <begin position="355"/>
        <end position="374"/>
    </location>
</feature>
<evidence type="ECO:0000256" key="5">
    <source>
        <dbReference type="ARBA" id="ARBA00023136"/>
    </source>
</evidence>
<dbReference type="EMBL" id="FNCA01000003">
    <property type="protein sequence ID" value="SDF69467.1"/>
    <property type="molecule type" value="Genomic_DNA"/>
</dbReference>
<keyword evidence="9" id="KW-0449">Lipoprotein</keyword>
<feature type="transmembrane region" description="Helical" evidence="6">
    <location>
        <begin position="258"/>
        <end position="281"/>
    </location>
</feature>
<dbReference type="InterPro" id="IPR051447">
    <property type="entry name" value="Lipoprotein-release_system"/>
</dbReference>
<dbReference type="OrthoDB" id="11469at2157"/>
<keyword evidence="5 6" id="KW-0472">Membrane</keyword>
<evidence type="ECO:0000259" key="7">
    <source>
        <dbReference type="Pfam" id="PF02687"/>
    </source>
</evidence>
<gene>
    <name evidence="9" type="ORF">SAMN04488589_1145</name>
</gene>
<comment type="subcellular location">
    <subcellularLocation>
        <location evidence="1">Cell membrane</location>
        <topology evidence="1">Multi-pass membrane protein</topology>
    </subcellularLocation>
</comment>
<dbReference type="AlphaFoldDB" id="A0A7Z7AZ82"/>
<dbReference type="Proteomes" id="UP000199259">
    <property type="component" value="Unassembled WGS sequence"/>
</dbReference>